<dbReference type="Gene3D" id="3.30.200.20">
    <property type="entry name" value="Phosphorylase Kinase, domain 1"/>
    <property type="match status" value="1"/>
</dbReference>
<dbReference type="PANTHER" id="PTHR11042:SF183">
    <property type="entry name" value="MEMBRANE-ASSOCIATED TYROSINE- AND THREONINE-SPECIFIC CDC2-INHIBITORY KINASE"/>
    <property type="match status" value="1"/>
</dbReference>
<evidence type="ECO:0000256" key="11">
    <source>
        <dbReference type="ARBA" id="ARBA00047899"/>
    </source>
</evidence>
<dbReference type="GO" id="GO:0110031">
    <property type="term" value="P:negative regulation of G2/MI transition of meiotic cell cycle"/>
    <property type="evidence" value="ECO:0007669"/>
    <property type="project" value="TreeGrafter"/>
</dbReference>
<evidence type="ECO:0000256" key="12">
    <source>
        <dbReference type="ARBA" id="ARBA00048679"/>
    </source>
</evidence>
<evidence type="ECO:0000256" key="9">
    <source>
        <dbReference type="ARBA" id="ARBA00023306"/>
    </source>
</evidence>
<dbReference type="InterPro" id="IPR050339">
    <property type="entry name" value="CC_SR_Kinase"/>
</dbReference>
<gene>
    <name evidence="17" type="primary">pkmyt1</name>
    <name evidence="17" type="ORF">g.10419</name>
</gene>
<keyword evidence="4" id="KW-0479">Metal-binding</keyword>
<dbReference type="Gene3D" id="1.10.510.10">
    <property type="entry name" value="Transferase(Phosphotransferase) domain 1"/>
    <property type="match status" value="1"/>
</dbReference>
<evidence type="ECO:0000256" key="10">
    <source>
        <dbReference type="ARBA" id="ARBA00037982"/>
    </source>
</evidence>
<evidence type="ECO:0000256" key="7">
    <source>
        <dbReference type="ARBA" id="ARBA00022840"/>
    </source>
</evidence>
<keyword evidence="2 14" id="KW-0723">Serine/threonine-protein kinase</keyword>
<proteinExistence type="inferred from homology"/>
<protein>
    <recommendedName>
        <fullName evidence="1">non-specific serine/threonine protein kinase</fullName>
        <ecNumber evidence="1">2.7.11.1</ecNumber>
    </recommendedName>
</protein>
<dbReference type="AlphaFoldDB" id="A0A6G1SEN3"/>
<feature type="binding site" evidence="13">
    <location>
        <position position="126"/>
    </location>
    <ligand>
        <name>ATP</name>
        <dbReference type="ChEBI" id="CHEBI:30616"/>
    </ligand>
</feature>
<dbReference type="GO" id="GO:0005634">
    <property type="term" value="C:nucleus"/>
    <property type="evidence" value="ECO:0007669"/>
    <property type="project" value="TreeGrafter"/>
</dbReference>
<dbReference type="InterPro" id="IPR011009">
    <property type="entry name" value="Kinase-like_dom_sf"/>
</dbReference>
<evidence type="ECO:0000256" key="3">
    <source>
        <dbReference type="ARBA" id="ARBA00022679"/>
    </source>
</evidence>
<feature type="region of interest" description="Disordered" evidence="15">
    <location>
        <begin position="1"/>
        <end position="58"/>
    </location>
</feature>
<sequence length="388" mass="44697">MTTPKPRLDLFNDSPRLVSKKCRTSTPTLRPPKPPMKSTKSSRRQRSYHEHHTPDFFSDAPFTNLHEGSFSFGLPSNNNSNNDDEPQNQYCRLFRQFDIISKIGSGDFADVYEAKSQVDGQYYAIKRTTKPFTSNSDRLRKLQEVRNHQLLPPHPNCVRYYDSWEEDGYLYIQTELCKTSLNTILENSEEQRLPERLIWNYLLDLLMAVKHLHDHDLIHMDIKPDNIFISFDGVAKLGDFGLMCSCLDLNSSSLTSISSFTHDLPTDHDDSGIINRSDESIDSIEEGDSKYLASETMQGKFTKAADIFSLGITIFEVASGLELPKHGKVYQKLRHNEIEDLYFNGLSADLIKIIKMMMEEDYTKRPTIDDLLQLEMIRIKTRRPLIIS</sequence>
<keyword evidence="6 17" id="KW-0418">Kinase</keyword>
<dbReference type="PANTHER" id="PTHR11042">
    <property type="entry name" value="EUKARYOTIC TRANSLATION INITIATION FACTOR 2-ALPHA KINASE EIF2-ALPHA KINASE -RELATED"/>
    <property type="match status" value="1"/>
</dbReference>
<comment type="catalytic activity">
    <reaction evidence="11">
        <text>L-threonyl-[protein] + ATP = O-phospho-L-threonyl-[protein] + ADP + H(+)</text>
        <dbReference type="Rhea" id="RHEA:46608"/>
        <dbReference type="Rhea" id="RHEA-COMP:11060"/>
        <dbReference type="Rhea" id="RHEA-COMP:11605"/>
        <dbReference type="ChEBI" id="CHEBI:15378"/>
        <dbReference type="ChEBI" id="CHEBI:30013"/>
        <dbReference type="ChEBI" id="CHEBI:30616"/>
        <dbReference type="ChEBI" id="CHEBI:61977"/>
        <dbReference type="ChEBI" id="CHEBI:456216"/>
        <dbReference type="EC" id="2.7.11.1"/>
    </reaction>
</comment>
<keyword evidence="7 13" id="KW-0067">ATP-binding</keyword>
<dbReference type="InterPro" id="IPR017441">
    <property type="entry name" value="Protein_kinase_ATP_BS"/>
</dbReference>
<comment type="catalytic activity">
    <reaction evidence="12">
        <text>L-seryl-[protein] + ATP = O-phospho-L-seryl-[protein] + ADP + H(+)</text>
        <dbReference type="Rhea" id="RHEA:17989"/>
        <dbReference type="Rhea" id="RHEA-COMP:9863"/>
        <dbReference type="Rhea" id="RHEA-COMP:11604"/>
        <dbReference type="ChEBI" id="CHEBI:15378"/>
        <dbReference type="ChEBI" id="CHEBI:29999"/>
        <dbReference type="ChEBI" id="CHEBI:30616"/>
        <dbReference type="ChEBI" id="CHEBI:83421"/>
        <dbReference type="ChEBI" id="CHEBI:456216"/>
        <dbReference type="EC" id="2.7.11.1"/>
    </reaction>
</comment>
<dbReference type="Pfam" id="PF00069">
    <property type="entry name" value="Pkinase"/>
    <property type="match status" value="1"/>
</dbReference>
<keyword evidence="3" id="KW-0808">Transferase</keyword>
<name>A0A6G1SEN3_9ACAR</name>
<dbReference type="GO" id="GO:0046872">
    <property type="term" value="F:metal ion binding"/>
    <property type="evidence" value="ECO:0007669"/>
    <property type="project" value="UniProtKB-KW"/>
</dbReference>
<dbReference type="EC" id="2.7.11.1" evidence="1"/>
<feature type="compositionally biased region" description="Basic and acidic residues" evidence="15">
    <location>
        <begin position="1"/>
        <end position="10"/>
    </location>
</feature>
<evidence type="ECO:0000259" key="16">
    <source>
        <dbReference type="PROSITE" id="PS50011"/>
    </source>
</evidence>
<dbReference type="GO" id="GO:0005737">
    <property type="term" value="C:cytoplasm"/>
    <property type="evidence" value="ECO:0007669"/>
    <property type="project" value="TreeGrafter"/>
</dbReference>
<accession>A0A6G1SEN3</accession>
<keyword evidence="5 13" id="KW-0547">Nucleotide-binding</keyword>
<dbReference type="SUPFAM" id="SSF56112">
    <property type="entry name" value="Protein kinase-like (PK-like)"/>
    <property type="match status" value="1"/>
</dbReference>
<dbReference type="SMART" id="SM00220">
    <property type="entry name" value="S_TKc"/>
    <property type="match status" value="1"/>
</dbReference>
<dbReference type="GO" id="GO:0004674">
    <property type="term" value="F:protein serine/threonine kinase activity"/>
    <property type="evidence" value="ECO:0007669"/>
    <property type="project" value="UniProtKB-KW"/>
</dbReference>
<comment type="similarity">
    <text evidence="10">Belongs to the protein kinase superfamily. Ser/Thr protein kinase family. GCN2 subfamily.</text>
</comment>
<evidence type="ECO:0000256" key="1">
    <source>
        <dbReference type="ARBA" id="ARBA00012513"/>
    </source>
</evidence>
<dbReference type="PROSITE" id="PS00108">
    <property type="entry name" value="PROTEIN_KINASE_ST"/>
    <property type="match status" value="1"/>
</dbReference>
<evidence type="ECO:0000256" key="6">
    <source>
        <dbReference type="ARBA" id="ARBA00022777"/>
    </source>
</evidence>
<evidence type="ECO:0000256" key="15">
    <source>
        <dbReference type="SAM" id="MobiDB-lite"/>
    </source>
</evidence>
<evidence type="ECO:0000256" key="5">
    <source>
        <dbReference type="ARBA" id="ARBA00022741"/>
    </source>
</evidence>
<evidence type="ECO:0000256" key="4">
    <source>
        <dbReference type="ARBA" id="ARBA00022723"/>
    </source>
</evidence>
<evidence type="ECO:0000313" key="17">
    <source>
        <dbReference type="EMBL" id="MDE48393.1"/>
    </source>
</evidence>
<dbReference type="GO" id="GO:0005524">
    <property type="term" value="F:ATP binding"/>
    <property type="evidence" value="ECO:0007669"/>
    <property type="project" value="UniProtKB-UniRule"/>
</dbReference>
<dbReference type="GO" id="GO:0051321">
    <property type="term" value="P:meiotic cell cycle"/>
    <property type="evidence" value="ECO:0007669"/>
    <property type="project" value="TreeGrafter"/>
</dbReference>
<reference evidence="17" key="1">
    <citation type="submission" date="2018-10" db="EMBL/GenBank/DDBJ databases">
        <title>Transcriptome assembly of Aceria tosichella (Wheat curl mite) Type 2.</title>
        <authorList>
            <person name="Scully E.D."/>
            <person name="Geib S.M."/>
            <person name="Palmer N.A."/>
            <person name="Gupta A.K."/>
            <person name="Sarath G."/>
            <person name="Tatineni S."/>
        </authorList>
    </citation>
    <scope>NUCLEOTIDE SEQUENCE</scope>
    <source>
        <strain evidence="17">LincolnNE</strain>
    </source>
</reference>
<dbReference type="EMBL" id="GGYP01003622">
    <property type="protein sequence ID" value="MDE48393.1"/>
    <property type="molecule type" value="Transcribed_RNA"/>
</dbReference>
<keyword evidence="9" id="KW-0131">Cell cycle</keyword>
<evidence type="ECO:0000256" key="13">
    <source>
        <dbReference type="PROSITE-ProRule" id="PRU10141"/>
    </source>
</evidence>
<keyword evidence="8" id="KW-0460">Magnesium</keyword>
<dbReference type="PROSITE" id="PS00107">
    <property type="entry name" value="PROTEIN_KINASE_ATP"/>
    <property type="match status" value="1"/>
</dbReference>
<feature type="domain" description="Protein kinase" evidence="16">
    <location>
        <begin position="97"/>
        <end position="377"/>
    </location>
</feature>
<evidence type="ECO:0000256" key="2">
    <source>
        <dbReference type="ARBA" id="ARBA00022527"/>
    </source>
</evidence>
<evidence type="ECO:0000256" key="14">
    <source>
        <dbReference type="RuleBase" id="RU000304"/>
    </source>
</evidence>
<organism evidence="17">
    <name type="scientific">Aceria tosichella</name>
    <name type="common">wheat curl mite</name>
    <dbReference type="NCBI Taxonomy" id="561515"/>
    <lineage>
        <taxon>Eukaryota</taxon>
        <taxon>Metazoa</taxon>
        <taxon>Ecdysozoa</taxon>
        <taxon>Arthropoda</taxon>
        <taxon>Chelicerata</taxon>
        <taxon>Arachnida</taxon>
        <taxon>Acari</taxon>
        <taxon>Acariformes</taxon>
        <taxon>Trombidiformes</taxon>
        <taxon>Prostigmata</taxon>
        <taxon>Eupodina</taxon>
        <taxon>Eriophyoidea</taxon>
        <taxon>Eriophyidae</taxon>
        <taxon>Eriophyinae</taxon>
        <taxon>Aceriini</taxon>
        <taxon>Aceria</taxon>
    </lineage>
</organism>
<dbReference type="InterPro" id="IPR008271">
    <property type="entry name" value="Ser/Thr_kinase_AS"/>
</dbReference>
<dbReference type="PROSITE" id="PS50011">
    <property type="entry name" value="PROTEIN_KINASE_DOM"/>
    <property type="match status" value="1"/>
</dbReference>
<dbReference type="InterPro" id="IPR000719">
    <property type="entry name" value="Prot_kinase_dom"/>
</dbReference>
<evidence type="ECO:0000256" key="8">
    <source>
        <dbReference type="ARBA" id="ARBA00022842"/>
    </source>
</evidence>